<comment type="similarity">
    <text evidence="1">Belongs to the adenylyl cyclase class-3 family.</text>
</comment>
<sequence>MTPEEEGAEDARERIESILLGGHRRYARGDVTDESGVPADRTQAIWRALGFPVTPEDEVAFTDGDVAALAAGERFIDAGLITADSEMMMARQLGHHLSRLAEWQVVTIWSWLERQPGLEADDEEFAKLVELLLPELERLQNHVWRRHLAAYAGRALAAPDEPRSASHLAVGFTDMVGYTRMTRGLSEDQLARILDLFESAAGDVVADHGGRIVKTIGDEVLFTAEDPAAAAEIALELTARGGAPLPDGIPQLRTGLAYGQVLSRYGDVYGPVVNAAARLTSVARPGTVLCDTGCADRLTSANGLSLRPLRPVSVRGYSRLRPVLLRRRGKPSG</sequence>
<dbReference type="Pfam" id="PF00211">
    <property type="entry name" value="Guanylate_cyc"/>
    <property type="match status" value="1"/>
</dbReference>
<dbReference type="SMART" id="SM00044">
    <property type="entry name" value="CYCc"/>
    <property type="match status" value="1"/>
</dbReference>
<dbReference type="Proteomes" id="UP000481583">
    <property type="component" value="Unassembled WGS sequence"/>
</dbReference>
<dbReference type="GO" id="GO:0004016">
    <property type="term" value="F:adenylate cyclase activity"/>
    <property type="evidence" value="ECO:0007669"/>
    <property type="project" value="UniProtKB-ARBA"/>
</dbReference>
<dbReference type="InterPro" id="IPR001054">
    <property type="entry name" value="A/G_cyclase"/>
</dbReference>
<reference evidence="3 4" key="1">
    <citation type="submission" date="2020-02" db="EMBL/GenBank/DDBJ databases">
        <title>Whole-genome analyses of novel actinobacteria.</title>
        <authorList>
            <person name="Sahin N."/>
        </authorList>
    </citation>
    <scope>NUCLEOTIDE SEQUENCE [LARGE SCALE GENOMIC DNA]</scope>
    <source>
        <strain evidence="3 4">A7024</strain>
    </source>
</reference>
<dbReference type="Gene3D" id="3.30.70.1230">
    <property type="entry name" value="Nucleotide cyclase"/>
    <property type="match status" value="1"/>
</dbReference>
<dbReference type="AlphaFoldDB" id="A0A6G4U9J5"/>
<organism evidence="3 4">
    <name type="scientific">Streptomyces coryli</name>
    <dbReference type="NCBI Taxonomy" id="1128680"/>
    <lineage>
        <taxon>Bacteria</taxon>
        <taxon>Bacillati</taxon>
        <taxon>Actinomycetota</taxon>
        <taxon>Actinomycetes</taxon>
        <taxon>Kitasatosporales</taxon>
        <taxon>Streptomycetaceae</taxon>
        <taxon>Streptomyces</taxon>
    </lineage>
</organism>
<evidence type="ECO:0000259" key="2">
    <source>
        <dbReference type="PROSITE" id="PS50125"/>
    </source>
</evidence>
<dbReference type="RefSeq" id="WP_165242855.1">
    <property type="nucleotide sequence ID" value="NZ_JAAKZV010000222.1"/>
</dbReference>
<comment type="caution">
    <text evidence="3">The sequence shown here is derived from an EMBL/GenBank/DDBJ whole genome shotgun (WGS) entry which is preliminary data.</text>
</comment>
<gene>
    <name evidence="3" type="ORF">G5C51_32925</name>
</gene>
<dbReference type="EMBL" id="JAAKZV010000222">
    <property type="protein sequence ID" value="NGN68682.1"/>
    <property type="molecule type" value="Genomic_DNA"/>
</dbReference>
<keyword evidence="4" id="KW-1185">Reference proteome</keyword>
<dbReference type="CDD" id="cd07302">
    <property type="entry name" value="CHD"/>
    <property type="match status" value="1"/>
</dbReference>
<dbReference type="PROSITE" id="PS50125">
    <property type="entry name" value="GUANYLATE_CYCLASE_2"/>
    <property type="match status" value="1"/>
</dbReference>
<feature type="domain" description="Guanylate cyclase" evidence="2">
    <location>
        <begin position="169"/>
        <end position="280"/>
    </location>
</feature>
<dbReference type="InterPro" id="IPR029787">
    <property type="entry name" value="Nucleotide_cyclase"/>
</dbReference>
<dbReference type="SUPFAM" id="SSF55073">
    <property type="entry name" value="Nucleotide cyclase"/>
    <property type="match status" value="1"/>
</dbReference>
<evidence type="ECO:0000313" key="4">
    <source>
        <dbReference type="Proteomes" id="UP000481583"/>
    </source>
</evidence>
<dbReference type="PANTHER" id="PTHR43081:SF19">
    <property type="entry name" value="PH-SENSITIVE ADENYLATE CYCLASE RV1264"/>
    <property type="match status" value="1"/>
</dbReference>
<name>A0A6G4U9J5_9ACTN</name>
<accession>A0A6G4U9J5</accession>
<evidence type="ECO:0000313" key="3">
    <source>
        <dbReference type="EMBL" id="NGN68682.1"/>
    </source>
</evidence>
<dbReference type="GO" id="GO:0006171">
    <property type="term" value="P:cAMP biosynthetic process"/>
    <property type="evidence" value="ECO:0007669"/>
    <property type="project" value="TreeGrafter"/>
</dbReference>
<dbReference type="GO" id="GO:0035556">
    <property type="term" value="P:intracellular signal transduction"/>
    <property type="evidence" value="ECO:0007669"/>
    <property type="project" value="InterPro"/>
</dbReference>
<proteinExistence type="inferred from homology"/>
<dbReference type="InterPro" id="IPR050697">
    <property type="entry name" value="Adenylyl/Guanylyl_Cyclase_3/4"/>
</dbReference>
<dbReference type="PANTHER" id="PTHR43081">
    <property type="entry name" value="ADENYLATE CYCLASE, TERMINAL-DIFFERENTIATION SPECIFIC-RELATED"/>
    <property type="match status" value="1"/>
</dbReference>
<protein>
    <submittedName>
        <fullName evidence="3">Adenylate/guanylate cyclase domain-containing protein</fullName>
    </submittedName>
</protein>
<evidence type="ECO:0000256" key="1">
    <source>
        <dbReference type="ARBA" id="ARBA00005381"/>
    </source>
</evidence>